<protein>
    <submittedName>
        <fullName evidence="1">Kynurenine formamidase</fullName>
    </submittedName>
</protein>
<proteinExistence type="predicted"/>
<evidence type="ECO:0000313" key="1">
    <source>
        <dbReference type="EMBL" id="SEM22226.1"/>
    </source>
</evidence>
<dbReference type="EMBL" id="FOAW01000027">
    <property type="protein sequence ID" value="SEM22226.1"/>
    <property type="molecule type" value="Genomic_DNA"/>
</dbReference>
<gene>
    <name evidence="1" type="ORF">SAMN05444583_12762</name>
</gene>
<dbReference type="AlphaFoldDB" id="A0A1H7WKX1"/>
<dbReference type="Gene3D" id="3.50.30.50">
    <property type="entry name" value="Putative cyclase"/>
    <property type="match status" value="1"/>
</dbReference>
<dbReference type="OrthoDB" id="7067800at2"/>
<accession>A0A1H7WKX1</accession>
<dbReference type="GO" id="GO:0019441">
    <property type="term" value="P:L-tryptophan catabolic process to kynurenine"/>
    <property type="evidence" value="ECO:0007669"/>
    <property type="project" value="InterPro"/>
</dbReference>
<evidence type="ECO:0000313" key="2">
    <source>
        <dbReference type="Proteomes" id="UP000198677"/>
    </source>
</evidence>
<dbReference type="InterPro" id="IPR007325">
    <property type="entry name" value="KFase/CYL"/>
</dbReference>
<dbReference type="GO" id="GO:0004061">
    <property type="term" value="F:arylformamidase activity"/>
    <property type="evidence" value="ECO:0007669"/>
    <property type="project" value="InterPro"/>
</dbReference>
<dbReference type="InterPro" id="IPR037175">
    <property type="entry name" value="KFase_sf"/>
</dbReference>
<reference evidence="2" key="1">
    <citation type="submission" date="2016-10" db="EMBL/GenBank/DDBJ databases">
        <authorList>
            <person name="Varghese N."/>
            <person name="Submissions S."/>
        </authorList>
    </citation>
    <scope>NUCLEOTIDE SEQUENCE [LARGE SCALE GENOMIC DNA]</scope>
    <source>
        <strain evidence="2">DSM 44675</strain>
    </source>
</reference>
<organism evidence="1 2">
    <name type="scientific">Rhodococcus maanshanensis</name>
    <dbReference type="NCBI Taxonomy" id="183556"/>
    <lineage>
        <taxon>Bacteria</taxon>
        <taxon>Bacillati</taxon>
        <taxon>Actinomycetota</taxon>
        <taxon>Actinomycetes</taxon>
        <taxon>Mycobacteriales</taxon>
        <taxon>Nocardiaceae</taxon>
        <taxon>Rhodococcus</taxon>
    </lineage>
</organism>
<keyword evidence="2" id="KW-1185">Reference proteome</keyword>
<dbReference type="Pfam" id="PF04199">
    <property type="entry name" value="Cyclase"/>
    <property type="match status" value="1"/>
</dbReference>
<name>A0A1H7WKX1_9NOCA</name>
<dbReference type="RefSeq" id="WP_072750904.1">
    <property type="nucleotide sequence ID" value="NZ_FOAW01000027.1"/>
</dbReference>
<dbReference type="SUPFAM" id="SSF102198">
    <property type="entry name" value="Putative cyclase"/>
    <property type="match status" value="1"/>
</dbReference>
<sequence length="221" mass="23669">MSMVRRIVDLTHPIDTGMPVYPGDPVPRLTPHCTVARDGYNVLRVEMGSQSGTHVDAPAHLRDGDTPIDRMDLSLFVGRGIVIDVRGLAPRQSITPAMVAGPAESVRPGDIALIHTGWDRHYGTDAYYGHPFLGADACVLLLERGVRVFCLDAPSIDPSGDEDTDYPAHHLIADAGGVIAENLCNLELVDFPDPLISVLPLKLAGGDGAPVRAVAMELDRP</sequence>
<dbReference type="Proteomes" id="UP000198677">
    <property type="component" value="Unassembled WGS sequence"/>
</dbReference>
<dbReference type="PANTHER" id="PTHR31118:SF12">
    <property type="entry name" value="CYCLASE-LIKE PROTEIN 2"/>
    <property type="match status" value="1"/>
</dbReference>
<dbReference type="PANTHER" id="PTHR31118">
    <property type="entry name" value="CYCLASE-LIKE PROTEIN 2"/>
    <property type="match status" value="1"/>
</dbReference>